<comment type="cofactor">
    <cofactor evidence="1">
        <name>Mn(2+)</name>
        <dbReference type="ChEBI" id="CHEBI:29035"/>
    </cofactor>
</comment>
<name>A0A024GD46_9STRA</name>
<evidence type="ECO:0000256" key="9">
    <source>
        <dbReference type="ARBA" id="ARBA00023211"/>
    </source>
</evidence>
<dbReference type="Gene3D" id="3.60.40.10">
    <property type="entry name" value="PPM-type phosphatase domain"/>
    <property type="match status" value="1"/>
</dbReference>
<dbReference type="PANTHER" id="PTHR13832:SF803">
    <property type="entry name" value="PROTEIN PHOSPHATASE 1G"/>
    <property type="match status" value="1"/>
</dbReference>
<organism evidence="14 15">
    <name type="scientific">Albugo candida</name>
    <dbReference type="NCBI Taxonomy" id="65357"/>
    <lineage>
        <taxon>Eukaryota</taxon>
        <taxon>Sar</taxon>
        <taxon>Stramenopiles</taxon>
        <taxon>Oomycota</taxon>
        <taxon>Peronosporomycetes</taxon>
        <taxon>Albuginales</taxon>
        <taxon>Albuginaceae</taxon>
        <taxon>Albugo</taxon>
    </lineage>
</organism>
<dbReference type="SUPFAM" id="SSF81606">
    <property type="entry name" value="PP2C-like"/>
    <property type="match status" value="1"/>
</dbReference>
<sequence length="317" mass="34252">MGNLLPAPITDKETRTGEGNGLVYGISAMQGWRKHMEDTHIASISPMNFPSEVSIFAVCDGHGGKEVSALAAQKLTAVMHQTLLKNKVFDTPGDLCPHAIGASMREAYLVLDTQIMGESHVPQTCGSTSISAIITATHIIVANVGDSRSVLAKNGKTVPMSFDHKPAQENEWNRIRRAGGFVRHNRVNGDLAVSRSLGDFAYKKCAELPAEEQQVSAEADFKIELRDGTEEFLILACDGIWDVMNNDGICQLVRDLLSQGEHDMGLIAEEILDACLKLESHDNMSIVLIRLPGAQIGTGRGVSGIRRLAHGNSVDAK</sequence>
<dbReference type="FunFam" id="3.60.40.10:FF:000075">
    <property type="entry name" value="Protein phosphatase 2C, putative"/>
    <property type="match status" value="1"/>
</dbReference>
<dbReference type="PANTHER" id="PTHR13832">
    <property type="entry name" value="PROTEIN PHOSPHATASE 2C"/>
    <property type="match status" value="1"/>
</dbReference>
<dbReference type="SMART" id="SM00332">
    <property type="entry name" value="PP2Cc"/>
    <property type="match status" value="1"/>
</dbReference>
<evidence type="ECO:0000256" key="10">
    <source>
        <dbReference type="ARBA" id="ARBA00047761"/>
    </source>
</evidence>
<protein>
    <recommendedName>
        <fullName evidence="4">protein-serine/threonine phosphatase</fullName>
        <ecNumber evidence="4">3.1.3.16</ecNumber>
    </recommendedName>
</protein>
<proteinExistence type="inferred from homology"/>
<dbReference type="Pfam" id="PF00481">
    <property type="entry name" value="PP2C"/>
    <property type="match status" value="1"/>
</dbReference>
<dbReference type="CDD" id="cd00143">
    <property type="entry name" value="PP2Cc"/>
    <property type="match status" value="1"/>
</dbReference>
<evidence type="ECO:0000256" key="5">
    <source>
        <dbReference type="ARBA" id="ARBA00022723"/>
    </source>
</evidence>
<evidence type="ECO:0000256" key="4">
    <source>
        <dbReference type="ARBA" id="ARBA00013081"/>
    </source>
</evidence>
<comment type="catalytic activity">
    <reaction evidence="11">
        <text>O-phospho-L-threonyl-[protein] + H2O = L-threonyl-[protein] + phosphate</text>
        <dbReference type="Rhea" id="RHEA:47004"/>
        <dbReference type="Rhea" id="RHEA-COMP:11060"/>
        <dbReference type="Rhea" id="RHEA-COMP:11605"/>
        <dbReference type="ChEBI" id="CHEBI:15377"/>
        <dbReference type="ChEBI" id="CHEBI:30013"/>
        <dbReference type="ChEBI" id="CHEBI:43474"/>
        <dbReference type="ChEBI" id="CHEBI:61977"/>
        <dbReference type="EC" id="3.1.3.16"/>
    </reaction>
</comment>
<dbReference type="EMBL" id="CAIX01000074">
    <property type="protein sequence ID" value="CCI44612.1"/>
    <property type="molecule type" value="Genomic_DNA"/>
</dbReference>
<reference evidence="14 15" key="1">
    <citation type="submission" date="2012-05" db="EMBL/GenBank/DDBJ databases">
        <title>Recombination and specialization in a pathogen metapopulation.</title>
        <authorList>
            <person name="Gardiner A."/>
            <person name="Kemen E."/>
            <person name="Schultz-Larsen T."/>
            <person name="MacLean D."/>
            <person name="Van Oosterhout C."/>
            <person name="Jones J.D.G."/>
        </authorList>
    </citation>
    <scope>NUCLEOTIDE SEQUENCE [LARGE SCALE GENOMIC DNA]</scope>
    <source>
        <strain evidence="14 15">Ac Nc2</strain>
    </source>
</reference>
<dbReference type="GO" id="GO:0004722">
    <property type="term" value="F:protein serine/threonine phosphatase activity"/>
    <property type="evidence" value="ECO:0007669"/>
    <property type="project" value="UniProtKB-EC"/>
</dbReference>
<gene>
    <name evidence="14" type="ORF">BN9_054210</name>
</gene>
<dbReference type="PROSITE" id="PS01032">
    <property type="entry name" value="PPM_1"/>
    <property type="match status" value="1"/>
</dbReference>
<evidence type="ECO:0000256" key="2">
    <source>
        <dbReference type="ARBA" id="ARBA00004170"/>
    </source>
</evidence>
<keyword evidence="15" id="KW-1185">Reference proteome</keyword>
<evidence type="ECO:0000256" key="6">
    <source>
        <dbReference type="ARBA" id="ARBA00022801"/>
    </source>
</evidence>
<comment type="subcellular location">
    <subcellularLocation>
        <location evidence="2">Membrane</location>
        <topology evidence="2">Peripheral membrane protein</topology>
    </subcellularLocation>
</comment>
<dbReference type="InterPro" id="IPR001932">
    <property type="entry name" value="PPM-type_phosphatase-like_dom"/>
</dbReference>
<dbReference type="EC" id="3.1.3.16" evidence="4"/>
<dbReference type="Proteomes" id="UP000053237">
    <property type="component" value="Unassembled WGS sequence"/>
</dbReference>
<evidence type="ECO:0000256" key="12">
    <source>
        <dbReference type="RuleBase" id="RU003465"/>
    </source>
</evidence>
<dbReference type="OrthoDB" id="10264738at2759"/>
<dbReference type="InterPro" id="IPR015655">
    <property type="entry name" value="PP2C"/>
</dbReference>
<dbReference type="STRING" id="65357.A0A024GD46"/>
<dbReference type="GO" id="GO:0016020">
    <property type="term" value="C:membrane"/>
    <property type="evidence" value="ECO:0007669"/>
    <property type="project" value="UniProtKB-SubCell"/>
</dbReference>
<evidence type="ECO:0000259" key="13">
    <source>
        <dbReference type="PROSITE" id="PS51746"/>
    </source>
</evidence>
<evidence type="ECO:0000313" key="14">
    <source>
        <dbReference type="EMBL" id="CCI44612.1"/>
    </source>
</evidence>
<dbReference type="PROSITE" id="PS51746">
    <property type="entry name" value="PPM_2"/>
    <property type="match status" value="1"/>
</dbReference>
<accession>A0A024GD46</accession>
<dbReference type="GO" id="GO:0046872">
    <property type="term" value="F:metal ion binding"/>
    <property type="evidence" value="ECO:0007669"/>
    <property type="project" value="UniProtKB-KW"/>
</dbReference>
<feature type="domain" description="PPM-type phosphatase" evidence="13">
    <location>
        <begin position="23"/>
        <end position="291"/>
    </location>
</feature>
<evidence type="ECO:0000256" key="7">
    <source>
        <dbReference type="ARBA" id="ARBA00022842"/>
    </source>
</evidence>
<keyword evidence="8 12" id="KW-0904">Protein phosphatase</keyword>
<dbReference type="InParanoid" id="A0A024GD46"/>
<evidence type="ECO:0000256" key="3">
    <source>
        <dbReference type="ARBA" id="ARBA00006702"/>
    </source>
</evidence>
<keyword evidence="7" id="KW-0460">Magnesium</keyword>
<dbReference type="AlphaFoldDB" id="A0A024GD46"/>
<dbReference type="InterPro" id="IPR036457">
    <property type="entry name" value="PPM-type-like_dom_sf"/>
</dbReference>
<evidence type="ECO:0000313" key="15">
    <source>
        <dbReference type="Proteomes" id="UP000053237"/>
    </source>
</evidence>
<comment type="similarity">
    <text evidence="3 12">Belongs to the PP2C family.</text>
</comment>
<keyword evidence="6 12" id="KW-0378">Hydrolase</keyword>
<keyword evidence="9" id="KW-0464">Manganese</keyword>
<evidence type="ECO:0000256" key="8">
    <source>
        <dbReference type="ARBA" id="ARBA00022912"/>
    </source>
</evidence>
<comment type="catalytic activity">
    <reaction evidence="10">
        <text>O-phospho-L-seryl-[protein] + H2O = L-seryl-[protein] + phosphate</text>
        <dbReference type="Rhea" id="RHEA:20629"/>
        <dbReference type="Rhea" id="RHEA-COMP:9863"/>
        <dbReference type="Rhea" id="RHEA-COMP:11604"/>
        <dbReference type="ChEBI" id="CHEBI:15377"/>
        <dbReference type="ChEBI" id="CHEBI:29999"/>
        <dbReference type="ChEBI" id="CHEBI:43474"/>
        <dbReference type="ChEBI" id="CHEBI:83421"/>
        <dbReference type="EC" id="3.1.3.16"/>
    </reaction>
</comment>
<comment type="caution">
    <text evidence="14">The sequence shown here is derived from an EMBL/GenBank/DDBJ whole genome shotgun (WGS) entry which is preliminary data.</text>
</comment>
<dbReference type="InterPro" id="IPR000222">
    <property type="entry name" value="PP2C_BS"/>
</dbReference>
<keyword evidence="5" id="KW-0479">Metal-binding</keyword>
<evidence type="ECO:0000256" key="11">
    <source>
        <dbReference type="ARBA" id="ARBA00048336"/>
    </source>
</evidence>
<evidence type="ECO:0000256" key="1">
    <source>
        <dbReference type="ARBA" id="ARBA00001936"/>
    </source>
</evidence>
<dbReference type="FunCoup" id="A0A024GD46">
    <property type="interactions" value="17"/>
</dbReference>